<reference evidence="8" key="1">
    <citation type="submission" date="2025-08" db="UniProtKB">
        <authorList>
            <consortium name="RefSeq"/>
        </authorList>
    </citation>
    <scope>IDENTIFICATION</scope>
</reference>
<evidence type="ECO:0000256" key="1">
    <source>
        <dbReference type="ARBA" id="ARBA00004141"/>
    </source>
</evidence>
<sequence>MANSGPPASGFVVVTHVYPQQGAQSATSPQSGVAPPVSSMLGKFLKGEPAALGTVQIMVGVVGFLFGIVTLFDVTISKFSGIMFWGAIIVRSIHLLHNFFSPLKKSSLGMNVFSTITAGTATLLFSMDLCFVMWISSTNACFDGDYYCQMNLSRTLGIAGVMLVLSVLEFIVSICVSAFACKATCSSNTEMPFFPTSVVPPVHNFSADGKHDYLPPEYTTTQESCDSI</sequence>
<comment type="similarity">
    <text evidence="2">Belongs to the MS4A family.</text>
</comment>
<dbReference type="AlphaFoldDB" id="A0A6P8FY93"/>
<dbReference type="OrthoDB" id="10071849at2759"/>
<organism evidence="7 8">
    <name type="scientific">Clupea harengus</name>
    <name type="common">Atlantic herring</name>
    <dbReference type="NCBI Taxonomy" id="7950"/>
    <lineage>
        <taxon>Eukaryota</taxon>
        <taxon>Metazoa</taxon>
        <taxon>Chordata</taxon>
        <taxon>Craniata</taxon>
        <taxon>Vertebrata</taxon>
        <taxon>Euteleostomi</taxon>
        <taxon>Actinopterygii</taxon>
        <taxon>Neopterygii</taxon>
        <taxon>Teleostei</taxon>
        <taxon>Clupei</taxon>
        <taxon>Clupeiformes</taxon>
        <taxon>Clupeoidei</taxon>
        <taxon>Clupeidae</taxon>
        <taxon>Clupea</taxon>
    </lineage>
</organism>
<feature type="transmembrane region" description="Helical" evidence="6">
    <location>
        <begin position="82"/>
        <end position="100"/>
    </location>
</feature>
<keyword evidence="3 6" id="KW-0812">Transmembrane</keyword>
<name>A0A6P8FY93_CLUHA</name>
<accession>A0A6P8FY93</accession>
<evidence type="ECO:0000313" key="8">
    <source>
        <dbReference type="RefSeq" id="XP_031432818.1"/>
    </source>
</evidence>
<feature type="transmembrane region" description="Helical" evidence="6">
    <location>
        <begin position="156"/>
        <end position="181"/>
    </location>
</feature>
<keyword evidence="7" id="KW-1185">Reference proteome</keyword>
<evidence type="ECO:0000256" key="2">
    <source>
        <dbReference type="ARBA" id="ARBA00009565"/>
    </source>
</evidence>
<dbReference type="GO" id="GO:0016020">
    <property type="term" value="C:membrane"/>
    <property type="evidence" value="ECO:0007669"/>
    <property type="project" value="UniProtKB-SubCell"/>
</dbReference>
<proteinExistence type="inferred from homology"/>
<keyword evidence="5 6" id="KW-0472">Membrane</keyword>
<feature type="transmembrane region" description="Helical" evidence="6">
    <location>
        <begin position="50"/>
        <end position="76"/>
    </location>
</feature>
<feature type="transmembrane region" description="Helical" evidence="6">
    <location>
        <begin position="112"/>
        <end position="136"/>
    </location>
</feature>
<dbReference type="Proteomes" id="UP000515152">
    <property type="component" value="Chromosome 11"/>
</dbReference>
<dbReference type="Pfam" id="PF04103">
    <property type="entry name" value="CD20"/>
    <property type="match status" value="1"/>
</dbReference>
<keyword evidence="4 6" id="KW-1133">Transmembrane helix</keyword>
<dbReference type="GeneID" id="116222533"/>
<evidence type="ECO:0000256" key="4">
    <source>
        <dbReference type="ARBA" id="ARBA00022989"/>
    </source>
</evidence>
<dbReference type="RefSeq" id="XP_031432818.1">
    <property type="nucleotide sequence ID" value="XM_031576958.2"/>
</dbReference>
<evidence type="ECO:0000256" key="3">
    <source>
        <dbReference type="ARBA" id="ARBA00022692"/>
    </source>
</evidence>
<evidence type="ECO:0000256" key="6">
    <source>
        <dbReference type="SAM" id="Phobius"/>
    </source>
</evidence>
<dbReference type="InterPro" id="IPR007237">
    <property type="entry name" value="CD20-like"/>
</dbReference>
<dbReference type="PANTHER" id="PTHR23320:SF128">
    <property type="entry name" value="MEMBRANE-SPANNING 4-DOMAINS SUBFAMILY A MEMBER 4A"/>
    <property type="match status" value="1"/>
</dbReference>
<evidence type="ECO:0000256" key="5">
    <source>
        <dbReference type="ARBA" id="ARBA00023136"/>
    </source>
</evidence>
<evidence type="ECO:0000313" key="7">
    <source>
        <dbReference type="Proteomes" id="UP000515152"/>
    </source>
</evidence>
<protein>
    <submittedName>
        <fullName evidence="8">Membrane-spanning 4-domains subfamily A member 4A-like</fullName>
    </submittedName>
</protein>
<dbReference type="InterPro" id="IPR030417">
    <property type="entry name" value="MS4A"/>
</dbReference>
<dbReference type="KEGG" id="char:116222533"/>
<gene>
    <name evidence="8" type="primary">LOC116222533</name>
</gene>
<comment type="subcellular location">
    <subcellularLocation>
        <location evidence="1">Membrane</location>
        <topology evidence="1">Multi-pass membrane protein</topology>
    </subcellularLocation>
</comment>
<dbReference type="PANTHER" id="PTHR23320">
    <property type="entry name" value="MEMBRANE-SPANNING 4-DOMAINS SUBFAMILY A MS4A -RELATED"/>
    <property type="match status" value="1"/>
</dbReference>